<feature type="region of interest" description="Disordered" evidence="4">
    <location>
        <begin position="396"/>
        <end position="479"/>
    </location>
</feature>
<evidence type="ECO:0000256" key="2">
    <source>
        <dbReference type="ARBA" id="ARBA00023242"/>
    </source>
</evidence>
<feature type="region of interest" description="Disordered" evidence="4">
    <location>
        <begin position="356"/>
        <end position="377"/>
    </location>
</feature>
<feature type="compositionally biased region" description="Low complexity" evidence="4">
    <location>
        <begin position="414"/>
        <end position="427"/>
    </location>
</feature>
<dbReference type="GO" id="GO:0005634">
    <property type="term" value="C:nucleus"/>
    <property type="evidence" value="ECO:0007669"/>
    <property type="project" value="UniProtKB-SubCell"/>
</dbReference>
<name>A0AAE1DH58_9GAST</name>
<feature type="compositionally biased region" description="Polar residues" evidence="4">
    <location>
        <begin position="428"/>
        <end position="458"/>
    </location>
</feature>
<dbReference type="GO" id="GO:0030154">
    <property type="term" value="P:cell differentiation"/>
    <property type="evidence" value="ECO:0007669"/>
    <property type="project" value="TreeGrafter"/>
</dbReference>
<evidence type="ECO:0000313" key="6">
    <source>
        <dbReference type="EMBL" id="KAK3770519.1"/>
    </source>
</evidence>
<evidence type="ECO:0000256" key="1">
    <source>
        <dbReference type="ARBA" id="ARBA00023125"/>
    </source>
</evidence>
<dbReference type="InterPro" id="IPR036390">
    <property type="entry name" value="WH_DNA-bd_sf"/>
</dbReference>
<dbReference type="InterPro" id="IPR050211">
    <property type="entry name" value="FOX_domain-containing"/>
</dbReference>
<reference evidence="6" key="1">
    <citation type="journal article" date="2023" name="G3 (Bethesda)">
        <title>A reference genome for the long-term kleptoplast-retaining sea slug Elysia crispata morphotype clarki.</title>
        <authorList>
            <person name="Eastman K.E."/>
            <person name="Pendleton A.L."/>
            <person name="Shaikh M.A."/>
            <person name="Suttiyut T."/>
            <person name="Ogas R."/>
            <person name="Tomko P."/>
            <person name="Gavelis G."/>
            <person name="Widhalm J.R."/>
            <person name="Wisecaver J.H."/>
        </authorList>
    </citation>
    <scope>NUCLEOTIDE SEQUENCE</scope>
    <source>
        <strain evidence="6">ECLA1</strain>
    </source>
</reference>
<dbReference type="Gene3D" id="1.10.10.10">
    <property type="entry name" value="Winged helix-like DNA-binding domain superfamily/Winged helix DNA-binding domain"/>
    <property type="match status" value="1"/>
</dbReference>
<gene>
    <name evidence="6" type="ORF">RRG08_004230</name>
</gene>
<accession>A0AAE1DH58</accession>
<sequence length="732" mass="80743">MCAPSQSAMLPYNLKIPSPYFPFGPSGGGLNQAHLSALDFQRSQLNDYNVRVQLGLRNYQNSLGLSPFHSYITDPYSQAFFYKHDPRARFVQEEPKPSHSYIGLIAMAILSSKEKKLVLSDIYQWILDNYPYFRSRGPGWRNSIRHNLSLNDCFIKSGRSANGKGHYWAVHPANVEDFERGDFRRRRAQRKVRRHMGLSVPDDDDSPSPSPTQPWPLGVDADRSVLDPARSHEDQKRLDIHTPQMEGLMLSHTTPVFLPGLRKPSKRRLFDMASLLAPDDDEDDGIGVKVQREDGSEVLKAACHGSDRDRSEQRCCDSSSCLSPRDNQDCRSPCSRSGVCCASDDEDNDEENEEIEVASRPGSPVLNLKESNSPAENAQRIRRLSISIGEDAVQNLNSTSQKESSHIMNGALDLSSPSSMELESRSPYSSRVDISNGALQGNVGRSSLGVSQPTSNHSEAAENRQVTPSPPGNLKQLPIGTKLHNVESSQRLGSTEDKILRDTNFLSNGAVSEERPGVGFVPTTPRMDFDMSKLSPESMQYFRMQLQGGTRRALDLREFGADPRFDLKLGLNEMAVTFPGMDLRNHPDTVRPNPTSPGERHPMVTSPEAFRLAAGMGVRWTPPGLLRGALPSRDNLGMFSALGARTPSVYSPFQAVSFPLQPQRGMTALTPLRGSLPNTLQPMTSIPSSTSPSSSSSPPSLTFAAVSSAEAPLRKLLPCSPKTSFKRKKVKQ</sequence>
<keyword evidence="1 3" id="KW-0238">DNA-binding</keyword>
<dbReference type="GO" id="GO:0009653">
    <property type="term" value="P:anatomical structure morphogenesis"/>
    <property type="evidence" value="ECO:0007669"/>
    <property type="project" value="TreeGrafter"/>
</dbReference>
<proteinExistence type="predicted"/>
<dbReference type="Proteomes" id="UP001283361">
    <property type="component" value="Unassembled WGS sequence"/>
</dbReference>
<evidence type="ECO:0000313" key="7">
    <source>
        <dbReference type="Proteomes" id="UP001283361"/>
    </source>
</evidence>
<dbReference type="InterPro" id="IPR047519">
    <property type="entry name" value="FH_FOXQ2-like"/>
</dbReference>
<dbReference type="FunFam" id="1.10.10.10:FF:000352">
    <property type="entry name" value="Forkhead box Q2"/>
    <property type="match status" value="1"/>
</dbReference>
<dbReference type="GO" id="GO:0000981">
    <property type="term" value="F:DNA-binding transcription factor activity, RNA polymerase II-specific"/>
    <property type="evidence" value="ECO:0007669"/>
    <property type="project" value="TreeGrafter"/>
</dbReference>
<feature type="region of interest" description="Disordered" evidence="4">
    <location>
        <begin position="580"/>
        <end position="603"/>
    </location>
</feature>
<dbReference type="InterPro" id="IPR030456">
    <property type="entry name" value="TF_fork_head_CS_2"/>
</dbReference>
<comment type="caution">
    <text evidence="6">The sequence shown here is derived from an EMBL/GenBank/DDBJ whole genome shotgun (WGS) entry which is preliminary data.</text>
</comment>
<keyword evidence="7" id="KW-1185">Reference proteome</keyword>
<evidence type="ECO:0000256" key="3">
    <source>
        <dbReference type="PROSITE-ProRule" id="PRU00089"/>
    </source>
</evidence>
<feature type="region of interest" description="Disordered" evidence="4">
    <location>
        <begin position="673"/>
        <end position="704"/>
    </location>
</feature>
<dbReference type="PROSITE" id="PS00658">
    <property type="entry name" value="FORK_HEAD_2"/>
    <property type="match status" value="1"/>
</dbReference>
<feature type="domain" description="Fork-head" evidence="5">
    <location>
        <begin position="96"/>
        <end position="188"/>
    </location>
</feature>
<feature type="compositionally biased region" description="Low complexity" evidence="4">
    <location>
        <begin position="684"/>
        <end position="700"/>
    </location>
</feature>
<organism evidence="6 7">
    <name type="scientific">Elysia crispata</name>
    <name type="common">lettuce slug</name>
    <dbReference type="NCBI Taxonomy" id="231223"/>
    <lineage>
        <taxon>Eukaryota</taxon>
        <taxon>Metazoa</taxon>
        <taxon>Spiralia</taxon>
        <taxon>Lophotrochozoa</taxon>
        <taxon>Mollusca</taxon>
        <taxon>Gastropoda</taxon>
        <taxon>Heterobranchia</taxon>
        <taxon>Euthyneura</taxon>
        <taxon>Panpulmonata</taxon>
        <taxon>Sacoglossa</taxon>
        <taxon>Placobranchoidea</taxon>
        <taxon>Plakobranchidae</taxon>
        <taxon>Elysia</taxon>
    </lineage>
</organism>
<dbReference type="CDD" id="cd20035">
    <property type="entry name" value="FH_FOXQ2-like"/>
    <property type="match status" value="1"/>
</dbReference>
<dbReference type="InterPro" id="IPR036388">
    <property type="entry name" value="WH-like_DNA-bd_sf"/>
</dbReference>
<feature type="DNA-binding region" description="Fork-head" evidence="3">
    <location>
        <begin position="96"/>
        <end position="188"/>
    </location>
</feature>
<evidence type="ECO:0000259" key="5">
    <source>
        <dbReference type="PROSITE" id="PS50039"/>
    </source>
</evidence>
<dbReference type="PRINTS" id="PR00053">
    <property type="entry name" value="FORKHEAD"/>
</dbReference>
<evidence type="ECO:0000256" key="4">
    <source>
        <dbReference type="SAM" id="MobiDB-lite"/>
    </source>
</evidence>
<dbReference type="SUPFAM" id="SSF46785">
    <property type="entry name" value="Winged helix' DNA-binding domain"/>
    <property type="match status" value="1"/>
</dbReference>
<dbReference type="PROSITE" id="PS50039">
    <property type="entry name" value="FORK_HEAD_3"/>
    <property type="match status" value="1"/>
</dbReference>
<dbReference type="Pfam" id="PF00250">
    <property type="entry name" value="Forkhead"/>
    <property type="match status" value="1"/>
</dbReference>
<feature type="region of interest" description="Disordered" evidence="4">
    <location>
        <begin position="309"/>
        <end position="335"/>
    </location>
</feature>
<feature type="region of interest" description="Disordered" evidence="4">
    <location>
        <begin position="189"/>
        <end position="222"/>
    </location>
</feature>
<dbReference type="InterPro" id="IPR001766">
    <property type="entry name" value="Fork_head_dom"/>
</dbReference>
<protein>
    <recommendedName>
        <fullName evidence="5">Fork-head domain-containing protein</fullName>
    </recommendedName>
</protein>
<dbReference type="EMBL" id="JAWDGP010003835">
    <property type="protein sequence ID" value="KAK3770519.1"/>
    <property type="molecule type" value="Genomic_DNA"/>
</dbReference>
<dbReference type="PANTHER" id="PTHR11829:SF343">
    <property type="entry name" value="FORK-HEAD DOMAIN-CONTAINING PROTEIN"/>
    <property type="match status" value="1"/>
</dbReference>
<keyword evidence="2 3" id="KW-0539">Nucleus</keyword>
<dbReference type="SMART" id="SM00339">
    <property type="entry name" value="FH"/>
    <property type="match status" value="1"/>
</dbReference>
<comment type="subcellular location">
    <subcellularLocation>
        <location evidence="3">Nucleus</location>
    </subcellularLocation>
</comment>
<dbReference type="AlphaFoldDB" id="A0AAE1DH58"/>
<dbReference type="PANTHER" id="PTHR11829">
    <property type="entry name" value="FORKHEAD BOX PROTEIN"/>
    <property type="match status" value="1"/>
</dbReference>
<dbReference type="GO" id="GO:0000978">
    <property type="term" value="F:RNA polymerase II cis-regulatory region sequence-specific DNA binding"/>
    <property type="evidence" value="ECO:0007669"/>
    <property type="project" value="TreeGrafter"/>
</dbReference>